<accession>A0AAD5XD03</accession>
<dbReference type="AlphaFoldDB" id="A0AAD5XD03"/>
<dbReference type="PANTHER" id="PTHR24148">
    <property type="entry name" value="ANKYRIN REPEAT DOMAIN-CONTAINING PROTEIN 39 HOMOLOG-RELATED"/>
    <property type="match status" value="1"/>
</dbReference>
<evidence type="ECO:0000259" key="2">
    <source>
        <dbReference type="Pfam" id="PF06985"/>
    </source>
</evidence>
<sequence>MALVQQTVGEEDIGSCTIYGNIMRIDRLPYIKNELILVHLRMTEQDAFVGKIIRIIRSPTTPEPKFIAISHLWRNSDVTDRVDSPDKLSWTLVHDESATLPLNQCLAALCGDSETGEIVIWMDFICLPQSTSFDDKPELFLSMSSVYGSSERCVMVPICDSSALGNWDGVFESLKAGVVEAERSTRCEDWLLISASENPVCDSSFAVNIKNIVDIVRKSYVSKEGWRGMGHVPYKFMRDCILQLQLANIILQSEYFFRVWTFQEIILPEELYISFGSYSYGRSNVVDADAFISLTNMAIATFFNIDKSVSSAHENSAPYKAYKAVGHILILSILRALKLFEYGRSVGRTAKLEVSRKQLSARYIEDVLRIFSSTPRRCKYPTDFVFGLLGMIPIEMKRDDKGADIVVRRFMAEISRKTRRVWVSGGFVKLKSPVGNWWASSVPKDVRDSTFLNGSKPIADFEPEKKLGETFGNVRRGINMEITSNFSLVVGEPEVVNGEKTYRLKHIVCAEHRLSDNVQTKMEQQSLDVTELTTFLHAMIMRFGKGDEPFTALLKEILGLKTETDTDSHFRQELVRYLTSIDQNETADSYLIGGTAPVNMLVTESDLNTLVGTTSNGPTLRVAIDLVCGCKFGCPDNIFKSLMKNRYTKITNLLNLSAIQRRDERLIICEVKMGVKTDFLAKLLPDPDKPTHKLSLESKDGNEDDGHSSFAVDQFKRKIRGIKLYVEIRGFLVSLRDEASGPLKPHLGYIELIERGHRVYAARSSQYEYSQYQPLGLFVFEDDVESQKFIEKSREEAKQELKADGNGDQKENAGSKNESAPPLVSAKPVDEPKAAA</sequence>
<reference evidence="3" key="1">
    <citation type="submission" date="2020-05" db="EMBL/GenBank/DDBJ databases">
        <title>Phylogenomic resolution of chytrid fungi.</title>
        <authorList>
            <person name="Stajich J.E."/>
            <person name="Amses K."/>
            <person name="Simmons R."/>
            <person name="Seto K."/>
            <person name="Myers J."/>
            <person name="Bonds A."/>
            <person name="Quandt C.A."/>
            <person name="Barry K."/>
            <person name="Liu P."/>
            <person name="Grigoriev I."/>
            <person name="Longcore J.E."/>
            <person name="James T.Y."/>
        </authorList>
    </citation>
    <scope>NUCLEOTIDE SEQUENCE</scope>
    <source>
        <strain evidence="3">JEL0513</strain>
    </source>
</reference>
<evidence type="ECO:0000313" key="3">
    <source>
        <dbReference type="EMBL" id="KAJ3095436.1"/>
    </source>
</evidence>
<protein>
    <recommendedName>
        <fullName evidence="2">Heterokaryon incompatibility domain-containing protein</fullName>
    </recommendedName>
</protein>
<dbReference type="Proteomes" id="UP001211907">
    <property type="component" value="Unassembled WGS sequence"/>
</dbReference>
<proteinExistence type="predicted"/>
<organism evidence="3 4">
    <name type="scientific">Physocladia obscura</name>
    <dbReference type="NCBI Taxonomy" id="109957"/>
    <lineage>
        <taxon>Eukaryota</taxon>
        <taxon>Fungi</taxon>
        <taxon>Fungi incertae sedis</taxon>
        <taxon>Chytridiomycota</taxon>
        <taxon>Chytridiomycota incertae sedis</taxon>
        <taxon>Chytridiomycetes</taxon>
        <taxon>Chytridiales</taxon>
        <taxon>Chytriomycetaceae</taxon>
        <taxon>Physocladia</taxon>
    </lineage>
</organism>
<dbReference type="Pfam" id="PF06985">
    <property type="entry name" value="HET"/>
    <property type="match status" value="1"/>
</dbReference>
<dbReference type="InterPro" id="IPR010730">
    <property type="entry name" value="HET"/>
</dbReference>
<dbReference type="PANTHER" id="PTHR24148:SF64">
    <property type="entry name" value="HETEROKARYON INCOMPATIBILITY DOMAIN-CONTAINING PROTEIN"/>
    <property type="match status" value="1"/>
</dbReference>
<name>A0AAD5XD03_9FUNG</name>
<dbReference type="InterPro" id="IPR052895">
    <property type="entry name" value="HetReg/Transcr_Mod"/>
</dbReference>
<feature type="domain" description="Heterokaryon incompatibility" evidence="2">
    <location>
        <begin position="66"/>
        <end position="264"/>
    </location>
</feature>
<feature type="region of interest" description="Disordered" evidence="1">
    <location>
        <begin position="789"/>
        <end position="836"/>
    </location>
</feature>
<evidence type="ECO:0000256" key="1">
    <source>
        <dbReference type="SAM" id="MobiDB-lite"/>
    </source>
</evidence>
<feature type="compositionally biased region" description="Basic and acidic residues" evidence="1">
    <location>
        <begin position="789"/>
        <end position="813"/>
    </location>
</feature>
<dbReference type="EMBL" id="JADGJH010002706">
    <property type="protein sequence ID" value="KAJ3095436.1"/>
    <property type="molecule type" value="Genomic_DNA"/>
</dbReference>
<evidence type="ECO:0000313" key="4">
    <source>
        <dbReference type="Proteomes" id="UP001211907"/>
    </source>
</evidence>
<comment type="caution">
    <text evidence="3">The sequence shown here is derived from an EMBL/GenBank/DDBJ whole genome shotgun (WGS) entry which is preliminary data.</text>
</comment>
<gene>
    <name evidence="3" type="ORF">HK100_005833</name>
</gene>
<keyword evidence="4" id="KW-1185">Reference proteome</keyword>